<dbReference type="PANTHER" id="PTHR30255:SF2">
    <property type="entry name" value="SINGLE-STRANDED-DNA-SPECIFIC EXONUCLEASE RECJ"/>
    <property type="match status" value="1"/>
</dbReference>
<dbReference type="SUPFAM" id="SSF64182">
    <property type="entry name" value="DHH phosphoesterases"/>
    <property type="match status" value="1"/>
</dbReference>
<comment type="caution">
    <text evidence="10">The sequence shown here is derived from an EMBL/GenBank/DDBJ whole genome shotgun (WGS) entry which is preliminary data.</text>
</comment>
<accession>A0A6N6VH17</accession>
<dbReference type="GO" id="GO:0003676">
    <property type="term" value="F:nucleic acid binding"/>
    <property type="evidence" value="ECO:0007669"/>
    <property type="project" value="InterPro"/>
</dbReference>
<evidence type="ECO:0000256" key="4">
    <source>
        <dbReference type="ARBA" id="ARBA00022801"/>
    </source>
</evidence>
<evidence type="ECO:0000313" key="10">
    <source>
        <dbReference type="EMBL" id="KAB7740097.1"/>
    </source>
</evidence>
<reference evidence="10 11" key="1">
    <citation type="submission" date="2019-09" db="EMBL/GenBank/DDBJ databases">
        <title>Parvibaculum sedimenti sp. nov., isolated from sediment.</title>
        <authorList>
            <person name="Wang Y."/>
        </authorList>
    </citation>
    <scope>NUCLEOTIDE SEQUENCE [LARGE SCALE GENOMIC DNA]</scope>
    <source>
        <strain evidence="10 11">HXT-9</strain>
    </source>
</reference>
<dbReference type="GO" id="GO:0006281">
    <property type="term" value="P:DNA repair"/>
    <property type="evidence" value="ECO:0007669"/>
    <property type="project" value="InterPro"/>
</dbReference>
<proteinExistence type="inferred from homology"/>
<feature type="coiled-coil region" evidence="6">
    <location>
        <begin position="331"/>
        <end position="358"/>
    </location>
</feature>
<keyword evidence="5 10" id="KW-0269">Exonuclease</keyword>
<evidence type="ECO:0000256" key="3">
    <source>
        <dbReference type="ARBA" id="ARBA00022722"/>
    </source>
</evidence>
<evidence type="ECO:0000259" key="7">
    <source>
        <dbReference type="Pfam" id="PF01368"/>
    </source>
</evidence>
<dbReference type="Proteomes" id="UP000468901">
    <property type="component" value="Unassembled WGS sequence"/>
</dbReference>
<dbReference type="Pfam" id="PF02272">
    <property type="entry name" value="DHHA1"/>
    <property type="match status" value="1"/>
</dbReference>
<dbReference type="NCBIfam" id="TIGR00644">
    <property type="entry name" value="recJ"/>
    <property type="match status" value="1"/>
</dbReference>
<dbReference type="InterPro" id="IPR004610">
    <property type="entry name" value="RecJ"/>
</dbReference>
<sequence length="602" mass="63632">MGEGTAHFLGVERSLTGRAWVSRLADDRLALAISQREGLPEIVARVLAGRGVAPEDCAAYLNPSLKNLLPDPSSLLDMDRASRRIAEAIMRGEKVAVFGDYDVDGATSSALLKRFFNAVGHDIRIYIPDRIREGYGPNAPALMELRDDGYKLIVTVDCGTMAHKVLGLAADAGLEIIVIDHHQAEPALPPALALVNPNRLDDTSGQGTLAAVGVAFLFLVAINRALRDGGWYATHDEPDLLALLDLVALGTVCDVVPLVGLNRAYVAQGLRVLARRGNIGLKALADVSRLEGTPAAYHLGFLLGPRVNAGGRVGRADLGARLLTTSDAEEAAAIAAELDRLNKERQAIEAQVLEEALAQVDMALGASRRNAPPPVILAASKGWHPGVIGIVAARLKERYERPAIVVALDGKGEGKGSGRSIQGVDLGRAVTAALESGFLVNGGGHAMAAGLTVREDKLEGLSEFLEARLAEDVMTASESKALRLDGALSARGANRALYDLLEQAGPYGAGNPEPRFALPAMRIAHVDLVGGAHVRCTLTGEDGARLKAIAFRAAETPLGKALLDRGTGSIHVAGRLKADDWRGRRDVQFNIEDAVLTRDATP</sequence>
<dbReference type="Pfam" id="PF17768">
    <property type="entry name" value="RecJ_OB"/>
    <property type="match status" value="1"/>
</dbReference>
<evidence type="ECO:0000259" key="9">
    <source>
        <dbReference type="Pfam" id="PF17768"/>
    </source>
</evidence>
<evidence type="ECO:0000256" key="6">
    <source>
        <dbReference type="SAM" id="Coils"/>
    </source>
</evidence>
<evidence type="ECO:0000256" key="5">
    <source>
        <dbReference type="ARBA" id="ARBA00022839"/>
    </source>
</evidence>
<evidence type="ECO:0000313" key="11">
    <source>
        <dbReference type="Proteomes" id="UP000468901"/>
    </source>
</evidence>
<dbReference type="Gene3D" id="3.90.1640.30">
    <property type="match status" value="1"/>
</dbReference>
<name>A0A6N6VH17_9HYPH</name>
<evidence type="ECO:0000259" key="8">
    <source>
        <dbReference type="Pfam" id="PF02272"/>
    </source>
</evidence>
<feature type="domain" description="DHHA1" evidence="8">
    <location>
        <begin position="375"/>
        <end position="470"/>
    </location>
</feature>
<dbReference type="AlphaFoldDB" id="A0A6N6VH17"/>
<gene>
    <name evidence="10" type="primary">recJ</name>
    <name evidence="10" type="ORF">F2P47_08780</name>
</gene>
<evidence type="ECO:0000256" key="1">
    <source>
        <dbReference type="ARBA" id="ARBA00005915"/>
    </source>
</evidence>
<dbReference type="InterPro" id="IPR051673">
    <property type="entry name" value="SSDNA_exonuclease_RecJ"/>
</dbReference>
<evidence type="ECO:0000256" key="2">
    <source>
        <dbReference type="ARBA" id="ARBA00019841"/>
    </source>
</evidence>
<keyword evidence="6" id="KW-0175">Coiled coil</keyword>
<dbReference type="EMBL" id="WESC01000007">
    <property type="protein sequence ID" value="KAB7740097.1"/>
    <property type="molecule type" value="Genomic_DNA"/>
</dbReference>
<dbReference type="RefSeq" id="WP_152215983.1">
    <property type="nucleotide sequence ID" value="NZ_WESC01000007.1"/>
</dbReference>
<feature type="domain" description="DDH" evidence="7">
    <location>
        <begin position="94"/>
        <end position="251"/>
    </location>
</feature>
<dbReference type="InterPro" id="IPR003156">
    <property type="entry name" value="DHHA1_dom"/>
</dbReference>
<feature type="domain" description="RecJ OB" evidence="9">
    <location>
        <begin position="484"/>
        <end position="593"/>
    </location>
</feature>
<dbReference type="PANTHER" id="PTHR30255">
    <property type="entry name" value="SINGLE-STRANDED-DNA-SPECIFIC EXONUCLEASE RECJ"/>
    <property type="match status" value="1"/>
</dbReference>
<dbReference type="GO" id="GO:0008409">
    <property type="term" value="F:5'-3' exonuclease activity"/>
    <property type="evidence" value="ECO:0007669"/>
    <property type="project" value="InterPro"/>
</dbReference>
<keyword evidence="3" id="KW-0540">Nuclease</keyword>
<dbReference type="InterPro" id="IPR001667">
    <property type="entry name" value="DDH_dom"/>
</dbReference>
<dbReference type="InterPro" id="IPR038763">
    <property type="entry name" value="DHH_sf"/>
</dbReference>
<comment type="similarity">
    <text evidence="1">Belongs to the RecJ family.</text>
</comment>
<organism evidence="10 11">
    <name type="scientific">Parvibaculum sedimenti</name>
    <dbReference type="NCBI Taxonomy" id="2608632"/>
    <lineage>
        <taxon>Bacteria</taxon>
        <taxon>Pseudomonadati</taxon>
        <taxon>Pseudomonadota</taxon>
        <taxon>Alphaproteobacteria</taxon>
        <taxon>Hyphomicrobiales</taxon>
        <taxon>Parvibaculaceae</taxon>
        <taxon>Parvibaculum</taxon>
    </lineage>
</organism>
<protein>
    <recommendedName>
        <fullName evidence="2">Single-stranded-DNA-specific exonuclease RecJ</fullName>
    </recommendedName>
</protein>
<dbReference type="Gene3D" id="3.10.310.30">
    <property type="match status" value="1"/>
</dbReference>
<keyword evidence="4" id="KW-0378">Hydrolase</keyword>
<dbReference type="InterPro" id="IPR041122">
    <property type="entry name" value="RecJ_OB"/>
</dbReference>
<keyword evidence="11" id="KW-1185">Reference proteome</keyword>
<dbReference type="Pfam" id="PF01368">
    <property type="entry name" value="DHH"/>
    <property type="match status" value="1"/>
</dbReference>
<dbReference type="GO" id="GO:0006310">
    <property type="term" value="P:DNA recombination"/>
    <property type="evidence" value="ECO:0007669"/>
    <property type="project" value="InterPro"/>
</dbReference>